<dbReference type="Gramene" id="Psat05G0788500-T3">
    <property type="protein sequence ID" value="KAI5413478.1"/>
    <property type="gene ID" value="KIW84_057885"/>
</dbReference>
<dbReference type="Proteomes" id="UP001058974">
    <property type="component" value="Chromosome 5"/>
</dbReference>
<dbReference type="InterPro" id="IPR001623">
    <property type="entry name" value="DnaJ_domain"/>
</dbReference>
<dbReference type="SUPFAM" id="SSF46565">
    <property type="entry name" value="Chaperone J-domain"/>
    <property type="match status" value="1"/>
</dbReference>
<dbReference type="SMART" id="SM00271">
    <property type="entry name" value="DnaJ"/>
    <property type="match status" value="1"/>
</dbReference>
<protein>
    <recommendedName>
        <fullName evidence="2">J domain-containing protein</fullName>
    </recommendedName>
</protein>
<dbReference type="PROSITE" id="PS50076">
    <property type="entry name" value="DNAJ_2"/>
    <property type="match status" value="1"/>
</dbReference>
<comment type="caution">
    <text evidence="3">The sequence shown here is derived from an EMBL/GenBank/DDBJ whole genome shotgun (WGS) entry which is preliminary data.</text>
</comment>
<dbReference type="InterPro" id="IPR036869">
    <property type="entry name" value="J_dom_sf"/>
</dbReference>
<gene>
    <name evidence="3" type="ORF">KIW84_057885</name>
</gene>
<evidence type="ECO:0000259" key="2">
    <source>
        <dbReference type="PROSITE" id="PS50076"/>
    </source>
</evidence>
<dbReference type="Pfam" id="PF00226">
    <property type="entry name" value="DnaJ"/>
    <property type="match status" value="1"/>
</dbReference>
<dbReference type="GO" id="GO:0005737">
    <property type="term" value="C:cytoplasm"/>
    <property type="evidence" value="ECO:0007669"/>
    <property type="project" value="TreeGrafter"/>
</dbReference>
<proteinExistence type="predicted"/>
<sequence length="265" mass="30138">MHALTPSQMLLSLSPIFPFLQPSSRLHYQNQTTCSISIPRCRIHHRIYTNRNQHEGKGRGSNRITVIVKARRGESPYEVLGLSPSASVVDIKKAYRKLALKYHPDVNKEINAQEKFLRIKHAYNTLLNSSRRKYDSGNRGSNSSQRSQRWNPQTEEEFYGLGDFFKDLQEEFRNWEASAASQGKPKSLWEELAEIGEEFVGFLEKELNMVDPNDNPQGGNPSNLYGTETPSNRTQGEASKENKSVEDNLDEIEAALAKLKKELGL</sequence>
<dbReference type="PRINTS" id="PR00625">
    <property type="entry name" value="JDOMAIN"/>
</dbReference>
<evidence type="ECO:0000256" key="1">
    <source>
        <dbReference type="SAM" id="MobiDB-lite"/>
    </source>
</evidence>
<accession>A0A9D4X4D7</accession>
<dbReference type="Gene3D" id="1.10.287.110">
    <property type="entry name" value="DnaJ domain"/>
    <property type="match status" value="1"/>
</dbReference>
<feature type="compositionally biased region" description="Low complexity" evidence="1">
    <location>
        <begin position="137"/>
        <end position="149"/>
    </location>
</feature>
<dbReference type="PANTHER" id="PTHR43096:SF61">
    <property type="entry name" value="CHAPERONE DNAJ-DOMAIN SUPERFAMILY PROTEIN"/>
    <property type="match status" value="1"/>
</dbReference>
<organism evidence="3 4">
    <name type="scientific">Pisum sativum</name>
    <name type="common">Garden pea</name>
    <name type="synonym">Lathyrus oleraceus</name>
    <dbReference type="NCBI Taxonomy" id="3888"/>
    <lineage>
        <taxon>Eukaryota</taxon>
        <taxon>Viridiplantae</taxon>
        <taxon>Streptophyta</taxon>
        <taxon>Embryophyta</taxon>
        <taxon>Tracheophyta</taxon>
        <taxon>Spermatophyta</taxon>
        <taxon>Magnoliopsida</taxon>
        <taxon>eudicotyledons</taxon>
        <taxon>Gunneridae</taxon>
        <taxon>Pentapetalae</taxon>
        <taxon>rosids</taxon>
        <taxon>fabids</taxon>
        <taxon>Fabales</taxon>
        <taxon>Fabaceae</taxon>
        <taxon>Papilionoideae</taxon>
        <taxon>50 kb inversion clade</taxon>
        <taxon>NPAAA clade</taxon>
        <taxon>Hologalegina</taxon>
        <taxon>IRL clade</taxon>
        <taxon>Fabeae</taxon>
        <taxon>Lathyrus</taxon>
    </lineage>
</organism>
<keyword evidence="4" id="KW-1185">Reference proteome</keyword>
<feature type="region of interest" description="Disordered" evidence="1">
    <location>
        <begin position="209"/>
        <end position="247"/>
    </location>
</feature>
<dbReference type="GO" id="GO:0042026">
    <property type="term" value="P:protein refolding"/>
    <property type="evidence" value="ECO:0007669"/>
    <property type="project" value="TreeGrafter"/>
</dbReference>
<reference evidence="3 4" key="1">
    <citation type="journal article" date="2022" name="Nat. Genet.">
        <title>Improved pea reference genome and pan-genome highlight genomic features and evolutionary characteristics.</title>
        <authorList>
            <person name="Yang T."/>
            <person name="Liu R."/>
            <person name="Luo Y."/>
            <person name="Hu S."/>
            <person name="Wang D."/>
            <person name="Wang C."/>
            <person name="Pandey M.K."/>
            <person name="Ge S."/>
            <person name="Xu Q."/>
            <person name="Li N."/>
            <person name="Li G."/>
            <person name="Huang Y."/>
            <person name="Saxena R.K."/>
            <person name="Ji Y."/>
            <person name="Li M."/>
            <person name="Yan X."/>
            <person name="He Y."/>
            <person name="Liu Y."/>
            <person name="Wang X."/>
            <person name="Xiang C."/>
            <person name="Varshney R.K."/>
            <person name="Ding H."/>
            <person name="Gao S."/>
            <person name="Zong X."/>
        </authorList>
    </citation>
    <scope>NUCLEOTIDE SEQUENCE [LARGE SCALE GENOMIC DNA]</scope>
    <source>
        <strain evidence="3 4">cv. Zhongwan 6</strain>
    </source>
</reference>
<feature type="compositionally biased region" description="Polar residues" evidence="1">
    <location>
        <begin position="214"/>
        <end position="237"/>
    </location>
</feature>
<feature type="region of interest" description="Disordered" evidence="1">
    <location>
        <begin position="130"/>
        <end position="153"/>
    </location>
</feature>
<evidence type="ECO:0000313" key="4">
    <source>
        <dbReference type="Proteomes" id="UP001058974"/>
    </source>
</evidence>
<evidence type="ECO:0000313" key="3">
    <source>
        <dbReference type="EMBL" id="KAI5413478.1"/>
    </source>
</evidence>
<dbReference type="EMBL" id="JAMSHJ010000005">
    <property type="protein sequence ID" value="KAI5413478.1"/>
    <property type="molecule type" value="Genomic_DNA"/>
</dbReference>
<dbReference type="GO" id="GO:0051082">
    <property type="term" value="F:unfolded protein binding"/>
    <property type="evidence" value="ECO:0007669"/>
    <property type="project" value="TreeGrafter"/>
</dbReference>
<feature type="domain" description="J" evidence="2">
    <location>
        <begin position="75"/>
        <end position="138"/>
    </location>
</feature>
<dbReference type="AlphaFoldDB" id="A0A9D4X4D7"/>
<dbReference type="PANTHER" id="PTHR43096">
    <property type="entry name" value="DNAJ HOMOLOG 1, MITOCHONDRIAL-RELATED"/>
    <property type="match status" value="1"/>
</dbReference>
<name>A0A9D4X4D7_PEA</name>
<dbReference type="CDD" id="cd06257">
    <property type="entry name" value="DnaJ"/>
    <property type="match status" value="1"/>
</dbReference>